<dbReference type="PROSITE" id="PS51805">
    <property type="entry name" value="EPHD"/>
    <property type="match status" value="1"/>
</dbReference>
<dbReference type="Pfam" id="PF05965">
    <property type="entry name" value="FYRC"/>
    <property type="match status" value="1"/>
</dbReference>
<feature type="domain" description="PHD-type" evidence="18">
    <location>
        <begin position="508"/>
        <end position="625"/>
    </location>
</feature>
<evidence type="ECO:0000256" key="5">
    <source>
        <dbReference type="ARBA" id="ARBA00022691"/>
    </source>
</evidence>
<dbReference type="FunFam" id="2.170.270.10:FF:000003">
    <property type="entry name" value="Histone-lysine N-methyltransferase"/>
    <property type="match status" value="1"/>
</dbReference>
<keyword evidence="2" id="KW-0597">Phosphoprotein</keyword>
<dbReference type="SMART" id="SM00508">
    <property type="entry name" value="PostSET"/>
    <property type="match status" value="1"/>
</dbReference>
<dbReference type="AlphaFoldDB" id="A0A1D2N5G3"/>
<keyword evidence="14" id="KW-0539">Nucleus</keyword>
<dbReference type="InterPro" id="IPR003616">
    <property type="entry name" value="Post-SET_dom"/>
</dbReference>
<evidence type="ECO:0000256" key="4">
    <source>
        <dbReference type="ARBA" id="ARBA00022679"/>
    </source>
</evidence>
<keyword evidence="20" id="KW-1185">Reference proteome</keyword>
<evidence type="ECO:0000256" key="3">
    <source>
        <dbReference type="ARBA" id="ARBA00022603"/>
    </source>
</evidence>
<dbReference type="Gene3D" id="3.30.40.10">
    <property type="entry name" value="Zinc/RING finger domain, C3HC4 (zinc finger)"/>
    <property type="match status" value="1"/>
</dbReference>
<dbReference type="Gene3D" id="2.170.270.10">
    <property type="entry name" value="SET domain"/>
    <property type="match status" value="1"/>
</dbReference>
<keyword evidence="5" id="KW-0949">S-adenosyl-L-methionine</keyword>
<dbReference type="CDD" id="cd19171">
    <property type="entry name" value="SET_KMT2C_2D"/>
    <property type="match status" value="1"/>
</dbReference>
<sequence>MDGKKNDDDAKKLKRRQYQAKRKQSMPKDSPVSKKRPRKVGRPEDDYDGFLDSFMTQLRQLSPIGIVEPELGHSHTVCPVYGTGDFSKLNNKTYNTFHGDLSGAFGRGNLPSKLDFYNSRPYTNEPSKPAPKPQPTHRGFYCQEFATPKLGTFVEKVRSDNRTPTPVRETDTPDTIVSASSPECGTWDNITMYPGLKYIDDDFDRDLERCISPEVPLLVPIPIRPVPLDRSKDLTKEIKDMDKENKNGIKDGVNGTKLRSFTPLKEAGNITVTLTLSSAAAEDIRGLLRNLANVLSIAAPTYQVIDKAGASIPEQKSHLYTIKGKDGKEKIDIQSILNGAAKFCRHCDVVVLSNVIKRKVLDFPGVQPTPLNGGDPSEDFYFCSTTCLMQFSITHGVTITEEKAATVVNHPGDTKNIKSEQRLKESKKNKLLDQKALDELKLKNKMKEDVDDKNVPKTDKRWKGSRYRNWGSTFIPQTKYRKPTDKEVTEMLFRLGITAMPSKVPLDTRECIFCHQPGDGVSNGPGRLLNFDVDKWVHLNCALWSDEVYETENGALVNVEVALKQSLTLACVVCKLKGATVKCFKTRCSQVYHLGCATKEGCIFYKNKVTIHHSYIQTIYCPAHIPKGEKENELTTLSVYRRVYIQRDENKQVAAVMHHADQHHLLRVGSLIFLNVGQLLPHQLAAFHTPNFIYPIGYKIARFYWSMRKVNKRCQYICSIHDVDAKPEFRITAQEEGFKEHVVKGNTAQAAWLQILETISKLRNSAEIIKVFPKYITGEDLFGLTEPSIVKVLESLPGIETLTDYHFKYGRNPLLELPLAINPTGCARSEPKLRTHFKRPHTQRTGPSRSTMNMQPISSEAACPYSKQFVHSKSSQYKKMKQEWRNNVYLARSKIQGLGLYAARDIEKHTMVIEYIGEIIRPELAELREKKYEASNRGIYMFRVDENRVIDATLCGGLARYINHSCNPNCVAETVEVDRDLRIIIFANRRISRGEELAYDYKFEFEDDQHKIPCLCGAPNCQQWMN</sequence>
<dbReference type="CDD" id="cd15666">
    <property type="entry name" value="ePHD2_KMT2C_like"/>
    <property type="match status" value="1"/>
</dbReference>
<dbReference type="InterPro" id="IPR003889">
    <property type="entry name" value="FYrich_C"/>
</dbReference>
<dbReference type="OrthoDB" id="308383at2759"/>
<dbReference type="SMART" id="SM00542">
    <property type="entry name" value="FYRC"/>
    <property type="match status" value="1"/>
</dbReference>
<feature type="region of interest" description="Disordered" evidence="15">
    <location>
        <begin position="159"/>
        <end position="181"/>
    </location>
</feature>
<proteinExistence type="predicted"/>
<evidence type="ECO:0000256" key="14">
    <source>
        <dbReference type="ARBA" id="ARBA00023242"/>
    </source>
</evidence>
<dbReference type="InterPro" id="IPR003888">
    <property type="entry name" value="FYrich_N"/>
</dbReference>
<keyword evidence="3 19" id="KW-0489">Methyltransferase</keyword>
<dbReference type="InterPro" id="IPR034732">
    <property type="entry name" value="EPHD"/>
</dbReference>
<dbReference type="GO" id="GO:0044666">
    <property type="term" value="C:MLL3/4 complex"/>
    <property type="evidence" value="ECO:0007669"/>
    <property type="project" value="TreeGrafter"/>
</dbReference>
<dbReference type="Pfam" id="PF00856">
    <property type="entry name" value="SET"/>
    <property type="match status" value="1"/>
</dbReference>
<dbReference type="InterPro" id="IPR001965">
    <property type="entry name" value="Znf_PHD"/>
</dbReference>
<evidence type="ECO:0000256" key="10">
    <source>
        <dbReference type="ARBA" id="ARBA00022853"/>
    </source>
</evidence>
<evidence type="ECO:0000256" key="11">
    <source>
        <dbReference type="ARBA" id="ARBA00023015"/>
    </source>
</evidence>
<dbReference type="InterPro" id="IPR013083">
    <property type="entry name" value="Znf_RING/FYVE/PHD"/>
</dbReference>
<evidence type="ECO:0000259" key="16">
    <source>
        <dbReference type="PROSITE" id="PS50280"/>
    </source>
</evidence>
<keyword evidence="8" id="KW-0863">Zinc-finger</keyword>
<dbReference type="PROSITE" id="PS50868">
    <property type="entry name" value="POST_SET"/>
    <property type="match status" value="1"/>
</dbReference>
<dbReference type="GO" id="GO:0032259">
    <property type="term" value="P:methylation"/>
    <property type="evidence" value="ECO:0007669"/>
    <property type="project" value="UniProtKB-KW"/>
</dbReference>
<evidence type="ECO:0000256" key="8">
    <source>
        <dbReference type="ARBA" id="ARBA00022771"/>
    </source>
</evidence>
<name>A0A1D2N5G3_ORCCI</name>
<comment type="caution">
    <text evidence="19">The sequence shown here is derived from an EMBL/GenBank/DDBJ whole genome shotgun (WGS) entry which is preliminary data.</text>
</comment>
<dbReference type="SMART" id="SM00541">
    <property type="entry name" value="FYRN"/>
    <property type="match status" value="1"/>
</dbReference>
<dbReference type="FunFam" id="3.30.160.360:FF:000001">
    <property type="entry name" value="Histone-lysine N-methyltransferase"/>
    <property type="match status" value="1"/>
</dbReference>
<feature type="domain" description="SET" evidence="16">
    <location>
        <begin position="886"/>
        <end position="1002"/>
    </location>
</feature>
<evidence type="ECO:0000256" key="6">
    <source>
        <dbReference type="ARBA" id="ARBA00022723"/>
    </source>
</evidence>
<evidence type="ECO:0000256" key="7">
    <source>
        <dbReference type="ARBA" id="ARBA00022737"/>
    </source>
</evidence>
<dbReference type="PANTHER" id="PTHR45888:SF6">
    <property type="entry name" value="HL01030P-RELATED"/>
    <property type="match status" value="1"/>
</dbReference>
<dbReference type="PROSITE" id="PS51542">
    <property type="entry name" value="FYRN"/>
    <property type="match status" value="1"/>
</dbReference>
<keyword evidence="12" id="KW-0010">Activator</keyword>
<dbReference type="SMART" id="SM00249">
    <property type="entry name" value="PHD"/>
    <property type="match status" value="1"/>
</dbReference>
<dbReference type="GO" id="GO:0042800">
    <property type="term" value="F:histone H3K4 methyltransferase activity"/>
    <property type="evidence" value="ECO:0007669"/>
    <property type="project" value="UniProtKB-ARBA"/>
</dbReference>
<keyword evidence="13" id="KW-0804">Transcription</keyword>
<feature type="compositionally biased region" description="Basic residues" evidence="15">
    <location>
        <begin position="12"/>
        <end position="25"/>
    </location>
</feature>
<dbReference type="Proteomes" id="UP000094527">
    <property type="component" value="Unassembled WGS sequence"/>
</dbReference>
<evidence type="ECO:0000256" key="1">
    <source>
        <dbReference type="ARBA" id="ARBA00004123"/>
    </source>
</evidence>
<dbReference type="Pfam" id="PF05964">
    <property type="entry name" value="FYRN"/>
    <property type="match status" value="1"/>
</dbReference>
<evidence type="ECO:0000313" key="20">
    <source>
        <dbReference type="Proteomes" id="UP000094527"/>
    </source>
</evidence>
<dbReference type="PROSITE" id="PS51543">
    <property type="entry name" value="FYRC"/>
    <property type="match status" value="1"/>
</dbReference>
<organism evidence="19 20">
    <name type="scientific">Orchesella cincta</name>
    <name type="common">Springtail</name>
    <name type="synonym">Podura cincta</name>
    <dbReference type="NCBI Taxonomy" id="48709"/>
    <lineage>
        <taxon>Eukaryota</taxon>
        <taxon>Metazoa</taxon>
        <taxon>Ecdysozoa</taxon>
        <taxon>Arthropoda</taxon>
        <taxon>Hexapoda</taxon>
        <taxon>Collembola</taxon>
        <taxon>Entomobryomorpha</taxon>
        <taxon>Entomobryoidea</taxon>
        <taxon>Orchesellidae</taxon>
        <taxon>Orchesellinae</taxon>
        <taxon>Orchesella</taxon>
    </lineage>
</organism>
<evidence type="ECO:0000256" key="12">
    <source>
        <dbReference type="ARBA" id="ARBA00023159"/>
    </source>
</evidence>
<gene>
    <name evidence="19" type="ORF">Ocin01_06169</name>
</gene>
<dbReference type="OMA" id="SCKNHAP"/>
<dbReference type="GO" id="GO:0098687">
    <property type="term" value="C:chromosomal region"/>
    <property type="evidence" value="ECO:0007669"/>
    <property type="project" value="UniProtKB-ARBA"/>
</dbReference>
<dbReference type="STRING" id="48709.A0A1D2N5G3"/>
<keyword evidence="10" id="KW-0156">Chromatin regulator</keyword>
<dbReference type="FunFam" id="3.30.40.10:FF:000002">
    <property type="entry name" value="Histone-lysine N-methyltransferase"/>
    <property type="match status" value="1"/>
</dbReference>
<accession>A0A1D2N5G3</accession>
<comment type="subcellular location">
    <subcellularLocation>
        <location evidence="1">Nucleus</location>
    </subcellularLocation>
</comment>
<feature type="compositionally biased region" description="Basic and acidic residues" evidence="15">
    <location>
        <begin position="1"/>
        <end position="11"/>
    </location>
</feature>
<feature type="domain" description="Post-SET" evidence="17">
    <location>
        <begin position="1010"/>
        <end position="1026"/>
    </location>
</feature>
<dbReference type="Gene3D" id="3.30.160.360">
    <property type="match status" value="1"/>
</dbReference>
<protein>
    <submittedName>
        <fullName evidence="19">Histone-lysine N-methyltransferase trr</fullName>
    </submittedName>
</protein>
<evidence type="ECO:0000256" key="2">
    <source>
        <dbReference type="ARBA" id="ARBA00022553"/>
    </source>
</evidence>
<dbReference type="SMART" id="SM00317">
    <property type="entry name" value="SET"/>
    <property type="match status" value="1"/>
</dbReference>
<keyword evidence="9" id="KW-0862">Zinc</keyword>
<dbReference type="GO" id="GO:0045944">
    <property type="term" value="P:positive regulation of transcription by RNA polymerase II"/>
    <property type="evidence" value="ECO:0007669"/>
    <property type="project" value="TreeGrafter"/>
</dbReference>
<evidence type="ECO:0000259" key="18">
    <source>
        <dbReference type="PROSITE" id="PS51805"/>
    </source>
</evidence>
<keyword evidence="6" id="KW-0479">Metal-binding</keyword>
<evidence type="ECO:0000256" key="9">
    <source>
        <dbReference type="ARBA" id="ARBA00022833"/>
    </source>
</evidence>
<evidence type="ECO:0000259" key="17">
    <source>
        <dbReference type="PROSITE" id="PS50868"/>
    </source>
</evidence>
<reference evidence="19 20" key="1">
    <citation type="journal article" date="2016" name="Genome Biol. Evol.">
        <title>Gene Family Evolution Reflects Adaptation to Soil Environmental Stressors in the Genome of the Collembolan Orchesella cincta.</title>
        <authorList>
            <person name="Faddeeva-Vakhrusheva A."/>
            <person name="Derks M.F."/>
            <person name="Anvar S.Y."/>
            <person name="Agamennone V."/>
            <person name="Suring W."/>
            <person name="Smit S."/>
            <person name="van Straalen N.M."/>
            <person name="Roelofs D."/>
        </authorList>
    </citation>
    <scope>NUCLEOTIDE SEQUENCE [LARGE SCALE GENOMIC DNA]</scope>
    <source>
        <tissue evidence="19">Mixed pool</tissue>
    </source>
</reference>
<keyword evidence="7" id="KW-0677">Repeat</keyword>
<feature type="region of interest" description="Disordered" evidence="15">
    <location>
        <begin position="1"/>
        <end position="46"/>
    </location>
</feature>
<evidence type="ECO:0000256" key="13">
    <source>
        <dbReference type="ARBA" id="ARBA00023163"/>
    </source>
</evidence>
<dbReference type="Pfam" id="PF13832">
    <property type="entry name" value="zf-HC5HC2H_2"/>
    <property type="match status" value="1"/>
</dbReference>
<dbReference type="PROSITE" id="PS50280">
    <property type="entry name" value="SET"/>
    <property type="match status" value="1"/>
</dbReference>
<keyword evidence="11" id="KW-0805">Transcription regulation</keyword>
<keyword evidence="4 19" id="KW-0808">Transferase</keyword>
<dbReference type="GO" id="GO:0003713">
    <property type="term" value="F:transcription coactivator activity"/>
    <property type="evidence" value="ECO:0007669"/>
    <property type="project" value="TreeGrafter"/>
</dbReference>
<evidence type="ECO:0000256" key="15">
    <source>
        <dbReference type="SAM" id="MobiDB-lite"/>
    </source>
</evidence>
<dbReference type="InterPro" id="IPR001214">
    <property type="entry name" value="SET_dom"/>
</dbReference>
<dbReference type="InterPro" id="IPR046341">
    <property type="entry name" value="SET_dom_sf"/>
</dbReference>
<evidence type="ECO:0000313" key="19">
    <source>
        <dbReference type="EMBL" id="ODN00513.1"/>
    </source>
</evidence>
<dbReference type="PANTHER" id="PTHR45888">
    <property type="entry name" value="HL01030P-RELATED"/>
    <property type="match status" value="1"/>
</dbReference>
<dbReference type="SUPFAM" id="SSF82199">
    <property type="entry name" value="SET domain"/>
    <property type="match status" value="1"/>
</dbReference>
<dbReference type="EMBL" id="LJIJ01000202">
    <property type="protein sequence ID" value="ODN00513.1"/>
    <property type="molecule type" value="Genomic_DNA"/>
</dbReference>
<dbReference type="GO" id="GO:0005700">
    <property type="term" value="C:polytene chromosome"/>
    <property type="evidence" value="ECO:0007669"/>
    <property type="project" value="UniProtKB-ARBA"/>
</dbReference>
<dbReference type="GO" id="GO:0008270">
    <property type="term" value="F:zinc ion binding"/>
    <property type="evidence" value="ECO:0007669"/>
    <property type="project" value="UniProtKB-KW"/>
</dbReference>